<feature type="domain" description="Trehalase-like N-terminal" evidence="2">
    <location>
        <begin position="5"/>
        <end position="139"/>
    </location>
</feature>
<dbReference type="Pfam" id="PF00723">
    <property type="entry name" value="Glyco_hydro_15"/>
    <property type="match status" value="1"/>
</dbReference>
<evidence type="ECO:0000259" key="1">
    <source>
        <dbReference type="Pfam" id="PF00723"/>
    </source>
</evidence>
<dbReference type="GO" id="GO:0004553">
    <property type="term" value="F:hydrolase activity, hydrolyzing O-glycosyl compounds"/>
    <property type="evidence" value="ECO:0007669"/>
    <property type="project" value="TreeGrafter"/>
</dbReference>
<dbReference type="InterPro" id="IPR012341">
    <property type="entry name" value="6hp_glycosidase-like_sf"/>
</dbReference>
<keyword evidence="4" id="KW-1185">Reference proteome</keyword>
<name>A0A923TCZ9_9BACT</name>
<evidence type="ECO:0000259" key="2">
    <source>
        <dbReference type="Pfam" id="PF19291"/>
    </source>
</evidence>
<organism evidence="3 4">
    <name type="scientific">Neolewinella lacunae</name>
    <dbReference type="NCBI Taxonomy" id="1517758"/>
    <lineage>
        <taxon>Bacteria</taxon>
        <taxon>Pseudomonadati</taxon>
        <taxon>Bacteroidota</taxon>
        <taxon>Saprospiria</taxon>
        <taxon>Saprospirales</taxon>
        <taxon>Lewinellaceae</taxon>
        <taxon>Neolewinella</taxon>
    </lineage>
</organism>
<comment type="caution">
    <text evidence="3">The sequence shown here is derived from an EMBL/GenBank/DDBJ whole genome shotgun (WGS) entry which is preliminary data.</text>
</comment>
<dbReference type="EMBL" id="JACSIT010000095">
    <property type="protein sequence ID" value="MBC6994287.1"/>
    <property type="molecule type" value="Genomic_DNA"/>
</dbReference>
<dbReference type="InterPro" id="IPR011613">
    <property type="entry name" value="GH15-like"/>
</dbReference>
<keyword evidence="3" id="KW-0378">Hydrolase</keyword>
<sequence length="592" mass="67562">MRYLPIEDHAVIGNLHTAALVNLHGSIDFLCLPRFDCPTVFARILDAEQGGFFSFTPADKDTRYKQLYLPDTNILVTRFLSADGIAELTDFMPIAETAHDFSIYRRLKGVYGHHRIDVQIQPRFDYARQGCRAELAPDGNGYLLHDPAGEQPSLQLYTRAKLEISSSGLSGVIDLAPGQDLDFILTFANGNSSSPGWESAFNHCRHYWEKWSAKCTYRGRWRDPVIRSALALKLLTSIHYGSTVAAATFGLPEALGGERNWDYRFTWIRDAAFTMYAFLRLGYTEEAEHFMDWIRERCVDSLQLMYGVDGRKDLEEMALDHLEGYAQSQPVRIGNAAYNQRQMDIYGELIDTIYLYNQSGGSITIDFWKDIVKLVEYVIAHWRDKDHGIWEVRSGEQRFLHSAVCSWVAIDRALKIAEARSLPAPLERWRKQRDELYHEIYEDFWNEEVGAYTQFLGSDTVDASALLMPLLRFVSSKEPRWLATFAKIEEKLLADVLVFRYKLEHGAEDGLEGEESSFTICSFWYVECLARIGRLDEATVAMQKLLGYANHVGLFSEEIGIHGEQLGNFPQAFSHLSLISAAVQIEKKRPSH</sequence>
<protein>
    <submittedName>
        <fullName evidence="3">Glycoside hydrolase family 15 protein</fullName>
    </submittedName>
</protein>
<dbReference type="AlphaFoldDB" id="A0A923TCZ9"/>
<evidence type="ECO:0000313" key="4">
    <source>
        <dbReference type="Proteomes" id="UP000650081"/>
    </source>
</evidence>
<dbReference type="Proteomes" id="UP000650081">
    <property type="component" value="Unassembled WGS sequence"/>
</dbReference>
<reference evidence="3" key="1">
    <citation type="submission" date="2020-08" db="EMBL/GenBank/DDBJ databases">
        <title>Lewinella bacteria from marine environments.</title>
        <authorList>
            <person name="Zhong Y."/>
        </authorList>
    </citation>
    <scope>NUCLEOTIDE SEQUENCE</scope>
    <source>
        <strain evidence="3">KCTC 42187</strain>
    </source>
</reference>
<dbReference type="SUPFAM" id="SSF48208">
    <property type="entry name" value="Six-hairpin glycosidases"/>
    <property type="match status" value="1"/>
</dbReference>
<dbReference type="Gene3D" id="1.50.10.10">
    <property type="match status" value="1"/>
</dbReference>
<dbReference type="PANTHER" id="PTHR31616">
    <property type="entry name" value="TREHALASE"/>
    <property type="match status" value="1"/>
</dbReference>
<proteinExistence type="predicted"/>
<accession>A0A923TCZ9</accession>
<dbReference type="RefSeq" id="WP_187466370.1">
    <property type="nucleotide sequence ID" value="NZ_JACSIT010000095.1"/>
</dbReference>
<evidence type="ECO:0000313" key="3">
    <source>
        <dbReference type="EMBL" id="MBC6994287.1"/>
    </source>
</evidence>
<dbReference type="InterPro" id="IPR008928">
    <property type="entry name" value="6-hairpin_glycosidase_sf"/>
</dbReference>
<dbReference type="GO" id="GO:0005975">
    <property type="term" value="P:carbohydrate metabolic process"/>
    <property type="evidence" value="ECO:0007669"/>
    <property type="project" value="InterPro"/>
</dbReference>
<dbReference type="Pfam" id="PF19291">
    <property type="entry name" value="TREH_N"/>
    <property type="match status" value="1"/>
</dbReference>
<dbReference type="PANTHER" id="PTHR31616:SF0">
    <property type="entry name" value="GLUCAN 1,4-ALPHA-GLUCOSIDASE"/>
    <property type="match status" value="1"/>
</dbReference>
<gene>
    <name evidence="3" type="ORF">H9S92_08945</name>
</gene>
<dbReference type="InterPro" id="IPR045582">
    <property type="entry name" value="Trehalase-like_N"/>
</dbReference>
<feature type="domain" description="GH15-like" evidence="1">
    <location>
        <begin position="222"/>
        <end position="582"/>
    </location>
</feature>